<dbReference type="InterPro" id="IPR003661">
    <property type="entry name" value="HisK_dim/P_dom"/>
</dbReference>
<dbReference type="SMART" id="SM00091">
    <property type="entry name" value="PAS"/>
    <property type="match status" value="2"/>
</dbReference>
<dbReference type="InterPro" id="IPR013767">
    <property type="entry name" value="PAS_fold"/>
</dbReference>
<evidence type="ECO:0000256" key="13">
    <source>
        <dbReference type="ARBA" id="ARBA00074306"/>
    </source>
</evidence>
<dbReference type="InterPro" id="IPR011006">
    <property type="entry name" value="CheY-like_superfamily"/>
</dbReference>
<accession>A0A2T0K9M1</accession>
<dbReference type="Proteomes" id="UP000239415">
    <property type="component" value="Unassembled WGS sequence"/>
</dbReference>
<dbReference type="Gene3D" id="1.20.120.160">
    <property type="entry name" value="HPT domain"/>
    <property type="match status" value="1"/>
</dbReference>
<dbReference type="InterPro" id="IPR036641">
    <property type="entry name" value="HPT_dom_sf"/>
</dbReference>
<sequence length="955" mass="103419">MYVDAESDSDLGRVVVVLRRALSLLAGVTAGVAAVVLARRSRRAVAWAEAGWRTEALENARLAAIVEASQDAIVSKAPDGTVKTWNPGAERLYGYRADEMVGGDVTRLLPPDRLGEERELLARVRAGHALTRYETRRRRKDGTVIEVSLSMAPMRDTDQAVIGTATVAHDITTRVRADQRRRVEREQLEMIMHAASDPFFSMDGEGVISEWNRQAEHVFGWKRTEVLGRDVTGTILPERYRAALRRLLDGRLKGLLDRPTEMAATHRDGHEIPVELTMWLIEHSGDAHFHGFVRDITARRQTEQALAEARDQAIEAARLKSQFLASMSHEIRTPMNGVIGLTGLLLGTPLDERQRRYAEGISVAGSALLSVINDVLDFSKLEAGKVLLEEANFQICKLLDDVVALVAPPDTHHGLSVTGLCDERLPGTVCGDPAKLRQVLLNLAGNAVKFTPRGQVTISARPDTGHPCGPDAVPVRFEVRDTGIGIDVLRQEELFEAFTQADAGTTRRFGGTGLGLAISRDLVELMGGRIGLVSEPGRGSAFWFTITLRTARADLDLSDRHSLDGLRVLVVDRDDEDRAVLTEQLNAWSMDAVGVADTPAAIAAMRDAAATGRPIDLLIFDMFTAPGETLAMVPPDCPMPKTILLAEDPHHLPAEPDRMWVSAAFAKPLRQSQLYDALVGVLDEPATERSRRHAAGKPAGRGHLLVVEDNDINRTVALGILANLGYSADVAVNGREAVERASGRDYQAIFMDCLMPEMDGYAATAEIRRREPAGRHVPIIALTASALAEDRARCLAAGMDEHIAKPLIPADVARVLDRWVSPAPPEPSLRSVTAEIERRLAQLRGPDPAATAGALAGLLASLSAKIPEHLDRMQQALAFDDADLLRNESHQLMGVLANLGAGAATAACGRIEADARAGDLDGAVVSYSAARPLIMMARDAADQIRRNPVVAVNSG</sequence>
<evidence type="ECO:0000256" key="12">
    <source>
        <dbReference type="ARBA" id="ARBA00068150"/>
    </source>
</evidence>
<dbReference type="PROSITE" id="PS50110">
    <property type="entry name" value="RESPONSE_REGULATORY"/>
    <property type="match status" value="2"/>
</dbReference>
<evidence type="ECO:0000313" key="23">
    <source>
        <dbReference type="Proteomes" id="UP000239415"/>
    </source>
</evidence>
<keyword evidence="8" id="KW-0418">Kinase</keyword>
<dbReference type="Pfam" id="PF00989">
    <property type="entry name" value="PAS"/>
    <property type="match status" value="1"/>
</dbReference>
<name>A0A2T0K9M1_9ACTN</name>
<dbReference type="AlphaFoldDB" id="A0A2T0K9M1"/>
<feature type="domain" description="Response regulatory" evidence="18">
    <location>
        <begin position="567"/>
        <end position="682"/>
    </location>
</feature>
<dbReference type="PROSITE" id="PS50112">
    <property type="entry name" value="PAS"/>
    <property type="match status" value="2"/>
</dbReference>
<dbReference type="SMART" id="SM00387">
    <property type="entry name" value="HATPase_c"/>
    <property type="match status" value="1"/>
</dbReference>
<feature type="domain" description="Histidine kinase" evidence="17">
    <location>
        <begin position="326"/>
        <end position="550"/>
    </location>
</feature>
<proteinExistence type="inferred from homology"/>
<dbReference type="PANTHER" id="PTHR45339:SF5">
    <property type="entry name" value="HISTIDINE KINASE"/>
    <property type="match status" value="1"/>
</dbReference>
<dbReference type="SMART" id="SM00448">
    <property type="entry name" value="REC"/>
    <property type="match status" value="1"/>
</dbReference>
<keyword evidence="23" id="KW-1185">Reference proteome</keyword>
<feature type="domain" description="PAC" evidence="20">
    <location>
        <begin position="258"/>
        <end position="308"/>
    </location>
</feature>
<dbReference type="InterPro" id="IPR001789">
    <property type="entry name" value="Sig_transdc_resp-reg_receiver"/>
</dbReference>
<dbReference type="GO" id="GO:0005524">
    <property type="term" value="F:ATP binding"/>
    <property type="evidence" value="ECO:0007669"/>
    <property type="project" value="UniProtKB-KW"/>
</dbReference>
<evidence type="ECO:0000259" key="19">
    <source>
        <dbReference type="PROSITE" id="PS50112"/>
    </source>
</evidence>
<dbReference type="PRINTS" id="PR00344">
    <property type="entry name" value="BCTRLSENSOR"/>
</dbReference>
<dbReference type="InterPro" id="IPR036890">
    <property type="entry name" value="HATPase_C_sf"/>
</dbReference>
<dbReference type="Gene3D" id="1.10.287.130">
    <property type="match status" value="1"/>
</dbReference>
<evidence type="ECO:0000256" key="4">
    <source>
        <dbReference type="ARBA" id="ARBA00012438"/>
    </source>
</evidence>
<keyword evidence="5 15" id="KW-0597">Phosphoprotein</keyword>
<protein>
    <recommendedName>
        <fullName evidence="13">Circadian input-output histidine kinase CikA</fullName>
        <ecNumber evidence="4">2.7.13.3</ecNumber>
    </recommendedName>
    <alternativeName>
        <fullName evidence="12">Sensory/regulatory protein RpfC</fullName>
    </alternativeName>
</protein>
<dbReference type="SUPFAM" id="SSF52172">
    <property type="entry name" value="CheY-like"/>
    <property type="match status" value="2"/>
</dbReference>
<evidence type="ECO:0000313" key="22">
    <source>
        <dbReference type="EMBL" id="PRX19842.1"/>
    </source>
</evidence>
<dbReference type="NCBIfam" id="TIGR00229">
    <property type="entry name" value="sensory_box"/>
    <property type="match status" value="2"/>
</dbReference>
<dbReference type="SMART" id="SM00086">
    <property type="entry name" value="PAC"/>
    <property type="match status" value="2"/>
</dbReference>
<feature type="domain" description="Response regulatory" evidence="18">
    <location>
        <begin position="703"/>
        <end position="820"/>
    </location>
</feature>
<keyword evidence="16" id="KW-0472">Membrane</keyword>
<dbReference type="CDD" id="cd16922">
    <property type="entry name" value="HATPase_EvgS-ArcB-TorS-like"/>
    <property type="match status" value="1"/>
</dbReference>
<dbReference type="SMART" id="SM00388">
    <property type="entry name" value="HisKA"/>
    <property type="match status" value="1"/>
</dbReference>
<dbReference type="InterPro" id="IPR036097">
    <property type="entry name" value="HisK_dim/P_sf"/>
</dbReference>
<dbReference type="EMBL" id="PVMZ01000009">
    <property type="protein sequence ID" value="PRX19842.1"/>
    <property type="molecule type" value="Genomic_DNA"/>
</dbReference>
<organism evidence="22 23">
    <name type="scientific">Actinoplanes italicus</name>
    <dbReference type="NCBI Taxonomy" id="113567"/>
    <lineage>
        <taxon>Bacteria</taxon>
        <taxon>Bacillati</taxon>
        <taxon>Actinomycetota</taxon>
        <taxon>Actinomycetes</taxon>
        <taxon>Micromonosporales</taxon>
        <taxon>Micromonosporaceae</taxon>
        <taxon>Actinoplanes</taxon>
    </lineage>
</organism>
<dbReference type="CDD" id="cd00082">
    <property type="entry name" value="HisKA"/>
    <property type="match status" value="1"/>
</dbReference>
<reference evidence="22 23" key="1">
    <citation type="submission" date="2018-03" db="EMBL/GenBank/DDBJ databases">
        <title>Genomic Encyclopedia of Archaeal and Bacterial Type Strains, Phase II (KMG-II): from individual species to whole genera.</title>
        <authorList>
            <person name="Goeker M."/>
        </authorList>
    </citation>
    <scope>NUCLEOTIDE SEQUENCE [LARGE SCALE GENOMIC DNA]</scope>
    <source>
        <strain evidence="22 23">DSM 43146</strain>
    </source>
</reference>
<dbReference type="FunFam" id="3.30.565.10:FF:000010">
    <property type="entry name" value="Sensor histidine kinase RcsC"/>
    <property type="match status" value="1"/>
</dbReference>
<feature type="modified residue" description="Phosphohistidine" evidence="14">
    <location>
        <position position="890"/>
    </location>
</feature>
<feature type="domain" description="PAS" evidence="19">
    <location>
        <begin position="184"/>
        <end position="255"/>
    </location>
</feature>
<dbReference type="FunFam" id="1.10.287.130:FF:000002">
    <property type="entry name" value="Two-component osmosensing histidine kinase"/>
    <property type="match status" value="1"/>
</dbReference>
<dbReference type="SUPFAM" id="SSF55785">
    <property type="entry name" value="PYP-like sensor domain (PAS domain)"/>
    <property type="match status" value="2"/>
</dbReference>
<dbReference type="InterPro" id="IPR000014">
    <property type="entry name" value="PAS"/>
</dbReference>
<dbReference type="PANTHER" id="PTHR45339">
    <property type="entry name" value="HYBRID SIGNAL TRANSDUCTION HISTIDINE KINASE J"/>
    <property type="match status" value="1"/>
</dbReference>
<evidence type="ECO:0000256" key="5">
    <source>
        <dbReference type="ARBA" id="ARBA00022553"/>
    </source>
</evidence>
<dbReference type="InterPro" id="IPR001610">
    <property type="entry name" value="PAC"/>
</dbReference>
<dbReference type="PROSITE" id="PS50113">
    <property type="entry name" value="PAC"/>
    <property type="match status" value="2"/>
</dbReference>
<keyword evidence="16" id="KW-0812">Transmembrane</keyword>
<evidence type="ECO:0000256" key="3">
    <source>
        <dbReference type="ARBA" id="ARBA00006402"/>
    </source>
</evidence>
<keyword evidence="10" id="KW-0902">Two-component regulatory system</keyword>
<dbReference type="Pfam" id="PF01627">
    <property type="entry name" value="Hpt"/>
    <property type="match status" value="1"/>
</dbReference>
<dbReference type="InterPro" id="IPR035965">
    <property type="entry name" value="PAS-like_dom_sf"/>
</dbReference>
<dbReference type="GO" id="GO:0005886">
    <property type="term" value="C:plasma membrane"/>
    <property type="evidence" value="ECO:0007669"/>
    <property type="project" value="UniProtKB-SubCell"/>
</dbReference>
<evidence type="ECO:0000256" key="2">
    <source>
        <dbReference type="ARBA" id="ARBA00004236"/>
    </source>
</evidence>
<evidence type="ECO:0000256" key="1">
    <source>
        <dbReference type="ARBA" id="ARBA00000085"/>
    </source>
</evidence>
<dbReference type="Gene3D" id="3.40.50.2300">
    <property type="match status" value="2"/>
</dbReference>
<keyword evidence="7" id="KW-0547">Nucleotide-binding</keyword>
<evidence type="ECO:0000256" key="9">
    <source>
        <dbReference type="ARBA" id="ARBA00022840"/>
    </source>
</evidence>
<evidence type="ECO:0000256" key="6">
    <source>
        <dbReference type="ARBA" id="ARBA00022679"/>
    </source>
</evidence>
<evidence type="ECO:0000256" key="10">
    <source>
        <dbReference type="ARBA" id="ARBA00023012"/>
    </source>
</evidence>
<comment type="similarity">
    <text evidence="3">In the N-terminal section; belongs to the phytochrome family.</text>
</comment>
<comment type="subunit">
    <text evidence="11">At low DSF concentrations, interacts with RpfF.</text>
</comment>
<dbReference type="PROSITE" id="PS50894">
    <property type="entry name" value="HPT"/>
    <property type="match status" value="1"/>
</dbReference>
<dbReference type="InterPro" id="IPR003594">
    <property type="entry name" value="HATPase_dom"/>
</dbReference>
<comment type="subcellular location">
    <subcellularLocation>
        <location evidence="2">Cell membrane</location>
    </subcellularLocation>
</comment>
<dbReference type="Pfam" id="PF00072">
    <property type="entry name" value="Response_reg"/>
    <property type="match status" value="1"/>
</dbReference>
<gene>
    <name evidence="22" type="ORF">CLV67_109107</name>
</gene>
<evidence type="ECO:0000256" key="8">
    <source>
        <dbReference type="ARBA" id="ARBA00022777"/>
    </source>
</evidence>
<evidence type="ECO:0000259" key="17">
    <source>
        <dbReference type="PROSITE" id="PS50109"/>
    </source>
</evidence>
<comment type="caution">
    <text evidence="22">The sequence shown here is derived from an EMBL/GenBank/DDBJ whole genome shotgun (WGS) entry which is preliminary data.</text>
</comment>
<keyword evidence="16" id="KW-1133">Transmembrane helix</keyword>
<dbReference type="CDD" id="cd17546">
    <property type="entry name" value="REC_hyHK_CKI1_RcsC-like"/>
    <property type="match status" value="1"/>
</dbReference>
<evidence type="ECO:0000256" key="16">
    <source>
        <dbReference type="SAM" id="Phobius"/>
    </source>
</evidence>
<evidence type="ECO:0000259" key="18">
    <source>
        <dbReference type="PROSITE" id="PS50110"/>
    </source>
</evidence>
<feature type="modified residue" description="4-aspartylphosphate" evidence="15">
    <location>
        <position position="752"/>
    </location>
</feature>
<dbReference type="SUPFAM" id="SSF47384">
    <property type="entry name" value="Homodimeric domain of signal transducing histidine kinase"/>
    <property type="match status" value="1"/>
</dbReference>
<dbReference type="Gene3D" id="3.30.450.20">
    <property type="entry name" value="PAS domain"/>
    <property type="match status" value="2"/>
</dbReference>
<evidence type="ECO:0000256" key="7">
    <source>
        <dbReference type="ARBA" id="ARBA00022741"/>
    </source>
</evidence>
<evidence type="ECO:0000256" key="14">
    <source>
        <dbReference type="PROSITE-ProRule" id="PRU00110"/>
    </source>
</evidence>
<feature type="modified residue" description="4-aspartylphosphate" evidence="15">
    <location>
        <position position="621"/>
    </location>
</feature>
<dbReference type="OrthoDB" id="340764at2"/>
<dbReference type="SUPFAM" id="SSF47226">
    <property type="entry name" value="Histidine-containing phosphotransfer domain, HPT domain"/>
    <property type="match status" value="1"/>
</dbReference>
<dbReference type="Pfam" id="PF02518">
    <property type="entry name" value="HATPase_c"/>
    <property type="match status" value="1"/>
</dbReference>
<dbReference type="Gene3D" id="3.30.565.10">
    <property type="entry name" value="Histidine kinase-like ATPase, C-terminal domain"/>
    <property type="match status" value="1"/>
</dbReference>
<dbReference type="InterPro" id="IPR004358">
    <property type="entry name" value="Sig_transdc_His_kin-like_C"/>
</dbReference>
<comment type="catalytic activity">
    <reaction evidence="1">
        <text>ATP + protein L-histidine = ADP + protein N-phospho-L-histidine.</text>
        <dbReference type="EC" id="2.7.13.3"/>
    </reaction>
</comment>
<dbReference type="CDD" id="cd00130">
    <property type="entry name" value="PAS"/>
    <property type="match status" value="2"/>
</dbReference>
<feature type="domain" description="HPt" evidence="21">
    <location>
        <begin position="851"/>
        <end position="951"/>
    </location>
</feature>
<evidence type="ECO:0000259" key="21">
    <source>
        <dbReference type="PROSITE" id="PS50894"/>
    </source>
</evidence>
<dbReference type="InterPro" id="IPR000700">
    <property type="entry name" value="PAS-assoc_C"/>
</dbReference>
<dbReference type="PROSITE" id="PS50109">
    <property type="entry name" value="HIS_KIN"/>
    <property type="match status" value="1"/>
</dbReference>
<evidence type="ECO:0000259" key="20">
    <source>
        <dbReference type="PROSITE" id="PS50113"/>
    </source>
</evidence>
<feature type="domain" description="PAS" evidence="19">
    <location>
        <begin position="58"/>
        <end position="128"/>
    </location>
</feature>
<feature type="domain" description="PAC" evidence="20">
    <location>
        <begin position="131"/>
        <end position="183"/>
    </location>
</feature>
<keyword evidence="6" id="KW-0808">Transferase</keyword>
<dbReference type="Pfam" id="PF00512">
    <property type="entry name" value="HisKA"/>
    <property type="match status" value="1"/>
</dbReference>
<dbReference type="GO" id="GO:0006355">
    <property type="term" value="P:regulation of DNA-templated transcription"/>
    <property type="evidence" value="ECO:0007669"/>
    <property type="project" value="InterPro"/>
</dbReference>
<dbReference type="EC" id="2.7.13.3" evidence="4"/>
<evidence type="ECO:0000256" key="11">
    <source>
        <dbReference type="ARBA" id="ARBA00064003"/>
    </source>
</evidence>
<dbReference type="InterPro" id="IPR005467">
    <property type="entry name" value="His_kinase_dom"/>
</dbReference>
<feature type="transmembrane region" description="Helical" evidence="16">
    <location>
        <begin position="20"/>
        <end position="38"/>
    </location>
</feature>
<dbReference type="InterPro" id="IPR008207">
    <property type="entry name" value="Sig_transdc_His_kin_Hpt_dom"/>
</dbReference>
<dbReference type="Pfam" id="PF13426">
    <property type="entry name" value="PAS_9"/>
    <property type="match status" value="1"/>
</dbReference>
<evidence type="ECO:0000256" key="15">
    <source>
        <dbReference type="PROSITE-ProRule" id="PRU00169"/>
    </source>
</evidence>
<keyword evidence="9" id="KW-0067">ATP-binding</keyword>
<dbReference type="GO" id="GO:0000155">
    <property type="term" value="F:phosphorelay sensor kinase activity"/>
    <property type="evidence" value="ECO:0007669"/>
    <property type="project" value="InterPro"/>
</dbReference>
<dbReference type="SUPFAM" id="SSF55874">
    <property type="entry name" value="ATPase domain of HSP90 chaperone/DNA topoisomerase II/histidine kinase"/>
    <property type="match status" value="1"/>
</dbReference>